<dbReference type="PANTHER" id="PTHR47933">
    <property type="entry name" value="PENTATRICOPEPTIDE REPEAT-CONTAINING PROTEIN 1, MITOCHONDRIAL"/>
    <property type="match status" value="1"/>
</dbReference>
<feature type="domain" description="Major facilitator superfamily (MFS) profile" evidence="11">
    <location>
        <begin position="38"/>
        <end position="443"/>
    </location>
</feature>
<dbReference type="GO" id="GO:0003729">
    <property type="term" value="F:mRNA binding"/>
    <property type="evidence" value="ECO:0007669"/>
    <property type="project" value="TreeGrafter"/>
</dbReference>
<dbReference type="Pfam" id="PF00817">
    <property type="entry name" value="IMS"/>
    <property type="match status" value="1"/>
</dbReference>
<keyword evidence="8" id="KW-0234">DNA repair</keyword>
<dbReference type="GO" id="GO:0016020">
    <property type="term" value="C:membrane"/>
    <property type="evidence" value="ECO:0007669"/>
    <property type="project" value="UniProtKB-SubCell"/>
</dbReference>
<dbReference type="InterPro" id="IPR001126">
    <property type="entry name" value="UmuC"/>
</dbReference>
<dbReference type="AlphaFoldDB" id="A0A812SSR7"/>
<reference evidence="12" key="1">
    <citation type="submission" date="2021-02" db="EMBL/GenBank/DDBJ databases">
        <authorList>
            <person name="Dougan E. K."/>
            <person name="Rhodes N."/>
            <person name="Thang M."/>
            <person name="Chan C."/>
        </authorList>
    </citation>
    <scope>NUCLEOTIDE SEQUENCE</scope>
</reference>
<dbReference type="InterPro" id="IPR036259">
    <property type="entry name" value="MFS_trans_sf"/>
</dbReference>
<dbReference type="PANTHER" id="PTHR47933:SF11">
    <property type="entry name" value="PENTATRICOPEPTIDE REPEAT-CONTAINING PROTEIN 2"/>
    <property type="match status" value="1"/>
</dbReference>
<protein>
    <submittedName>
        <fullName evidence="12">MRL1 protein</fullName>
    </submittedName>
</protein>
<evidence type="ECO:0000256" key="5">
    <source>
        <dbReference type="ARBA" id="ARBA00022737"/>
    </source>
</evidence>
<dbReference type="GO" id="GO:0006281">
    <property type="term" value="P:DNA repair"/>
    <property type="evidence" value="ECO:0007669"/>
    <property type="project" value="UniProtKB-KW"/>
</dbReference>
<dbReference type="InterPro" id="IPR043502">
    <property type="entry name" value="DNA/RNA_pol_sf"/>
</dbReference>
<dbReference type="GO" id="GO:0016779">
    <property type="term" value="F:nucleotidyltransferase activity"/>
    <property type="evidence" value="ECO:0007669"/>
    <property type="project" value="UniProtKB-KW"/>
</dbReference>
<keyword evidence="10" id="KW-1133">Transmembrane helix</keyword>
<keyword evidence="4" id="KW-0479">Metal-binding</keyword>
<proteinExistence type="predicted"/>
<evidence type="ECO:0000256" key="3">
    <source>
        <dbReference type="ARBA" id="ARBA00022695"/>
    </source>
</evidence>
<keyword evidence="13" id="KW-1185">Reference proteome</keyword>
<dbReference type="InterPro" id="IPR011990">
    <property type="entry name" value="TPR-like_helical_dom_sf"/>
</dbReference>
<dbReference type="InterPro" id="IPR002885">
    <property type="entry name" value="PPR_rpt"/>
</dbReference>
<evidence type="ECO:0000256" key="1">
    <source>
        <dbReference type="ARBA" id="ARBA00004141"/>
    </source>
</evidence>
<comment type="caution">
    <text evidence="12">The sequence shown here is derived from an EMBL/GenBank/DDBJ whole genome shotgun (WGS) entry which is preliminary data.</text>
</comment>
<dbReference type="Pfam" id="PF01535">
    <property type="entry name" value="PPR"/>
    <property type="match status" value="1"/>
</dbReference>
<dbReference type="Proteomes" id="UP000604046">
    <property type="component" value="Unassembled WGS sequence"/>
</dbReference>
<accession>A0A812SSR7</accession>
<evidence type="ECO:0000256" key="2">
    <source>
        <dbReference type="ARBA" id="ARBA00022679"/>
    </source>
</evidence>
<keyword evidence="10" id="KW-0472">Membrane</keyword>
<dbReference type="Gene3D" id="1.20.1250.20">
    <property type="entry name" value="MFS general substrate transporter like domains"/>
    <property type="match status" value="2"/>
</dbReference>
<evidence type="ECO:0000256" key="4">
    <source>
        <dbReference type="ARBA" id="ARBA00022723"/>
    </source>
</evidence>
<organism evidence="12 13">
    <name type="scientific">Symbiodinium natans</name>
    <dbReference type="NCBI Taxonomy" id="878477"/>
    <lineage>
        <taxon>Eukaryota</taxon>
        <taxon>Sar</taxon>
        <taxon>Alveolata</taxon>
        <taxon>Dinophyceae</taxon>
        <taxon>Suessiales</taxon>
        <taxon>Symbiodiniaceae</taxon>
        <taxon>Symbiodinium</taxon>
    </lineage>
</organism>
<evidence type="ECO:0000256" key="7">
    <source>
        <dbReference type="ARBA" id="ARBA00022842"/>
    </source>
</evidence>
<keyword evidence="5" id="KW-0677">Repeat</keyword>
<evidence type="ECO:0000256" key="10">
    <source>
        <dbReference type="SAM" id="Phobius"/>
    </source>
</evidence>
<feature type="repeat" description="PPR" evidence="9">
    <location>
        <begin position="729"/>
        <end position="763"/>
    </location>
</feature>
<dbReference type="InterPro" id="IPR020846">
    <property type="entry name" value="MFS_dom"/>
</dbReference>
<dbReference type="Gene3D" id="3.40.1170.60">
    <property type="match status" value="1"/>
</dbReference>
<gene>
    <name evidence="12" type="primary">MRL1</name>
    <name evidence="12" type="ORF">SNAT2548_LOCUS27403</name>
</gene>
<dbReference type="PROSITE" id="PS50850">
    <property type="entry name" value="MFS"/>
    <property type="match status" value="1"/>
</dbReference>
<dbReference type="GO" id="GO:0022857">
    <property type="term" value="F:transmembrane transporter activity"/>
    <property type="evidence" value="ECO:0007669"/>
    <property type="project" value="InterPro"/>
</dbReference>
<dbReference type="Gene3D" id="1.25.40.10">
    <property type="entry name" value="Tetratricopeptide repeat domain"/>
    <property type="match status" value="5"/>
</dbReference>
<keyword evidence="6" id="KW-0227">DNA damage</keyword>
<feature type="repeat" description="PPR" evidence="9">
    <location>
        <begin position="904"/>
        <end position="938"/>
    </location>
</feature>
<dbReference type="EMBL" id="CAJNDS010002468">
    <property type="protein sequence ID" value="CAE7488608.1"/>
    <property type="molecule type" value="Genomic_DNA"/>
</dbReference>
<feature type="repeat" description="PPR" evidence="9">
    <location>
        <begin position="694"/>
        <end position="728"/>
    </location>
</feature>
<keyword evidence="10" id="KW-0812">Transmembrane</keyword>
<dbReference type="Pfam" id="PF07690">
    <property type="entry name" value="MFS_1"/>
    <property type="match status" value="1"/>
</dbReference>
<evidence type="ECO:0000256" key="9">
    <source>
        <dbReference type="PROSITE-ProRule" id="PRU00708"/>
    </source>
</evidence>
<dbReference type="NCBIfam" id="TIGR00756">
    <property type="entry name" value="PPR"/>
    <property type="match status" value="1"/>
</dbReference>
<evidence type="ECO:0000259" key="11">
    <source>
        <dbReference type="PROSITE" id="PS50850"/>
    </source>
</evidence>
<feature type="transmembrane region" description="Helical" evidence="10">
    <location>
        <begin position="376"/>
        <end position="399"/>
    </location>
</feature>
<dbReference type="InterPro" id="IPR051240">
    <property type="entry name" value="Mito_RNA-Proc/Resp"/>
</dbReference>
<sequence length="1064" mass="113515">MPHAAPTVTLAMTTPRIEPISPVSTAPSEFGTSSLRPWIIPVILPSFLQGKETFVMPMLPIFVVELGGSHGMAGTVSSSFALTQLVTSIPVGVILQRFQYSLAACLALSWMATTSVLSFESQSVYMLLAVRLVGGVGGTVFDISRKAYTSAEVPSRIRGRIIASLASIQKWSEMIAALLSGAVAQHIATRGIFLVQALLDLSALFLIACHSLCRQSRRAPDSERSEDLQRGNSAQIPGVGLGVVLQEHWRALAGAGVFCTLLSGIRSTWVVALPLCGHYVGLSKVAIGCALAVQRACEATVTALLAGHMMDEYGLKAVAVPSLILISAAFALLSAGQETQILGLAAFVFSVGNGMCGGILNTFATSLAPPEARTQFLGLFKTVTAVGGILLPPLFGYVVQYPTGERGRPDLPPEADRWRTGGAMGGIIAVSYEARAKGVTRTMSGAEARKACPEIILVQVPTAFGKADLRIYKAYAVGRNTYGLSVGYNKRIAACKIERQWELALHLLADVQAKSLQATVVTFGAAISVCEKACQWQQALWLLAAIEMCRLQANVITCSAAASACAKAAEWQTALLLIVAVQQLRLGVDLILCSAAITACEKASEWVAALQLLSELDERQLSPDIVATSASISACAGAGRWQEALSLLASLPALRVRANAFAVSAAATACETSARWQEALLLLESLDHHQVEPDVVAFSAILSACEKSAEWQRALHLLDLIRVRRLQPADVTYGAAISACEKGGQWQRALTLLQEMAQGHWGPSLIACSAAISACEKAGRWEMALALLQDMEQSDIQVDVIAFNAAISSCEKASVWEWALVLLGLVEGRSLEPHEITFNAAISACEKRREWVWAFELLREAQARLVRLSAVSFNAAMGACNSIAAWQQALVLLAALCRSDIREDIVSYNVAISVCEKTGQWQLALQLLEQAACSKLQPDGITYLAASSACEKVTEQLFGLGSQQKDARWAAALWLLTAARVARAAVDPLLFNSAASACGRASEWQPALAVLDELLLSRMGPDTLAVAFALESCVLSGKCRRACELLVEVELSLELLRRGGSART</sequence>
<dbReference type="Pfam" id="PF13812">
    <property type="entry name" value="PPR_3"/>
    <property type="match status" value="2"/>
</dbReference>
<dbReference type="PROSITE" id="PS51375">
    <property type="entry name" value="PPR"/>
    <property type="match status" value="4"/>
</dbReference>
<dbReference type="SUPFAM" id="SSF103473">
    <property type="entry name" value="MFS general substrate transporter"/>
    <property type="match status" value="1"/>
</dbReference>
<keyword evidence="7" id="KW-0460">Magnesium</keyword>
<feature type="transmembrane region" description="Helical" evidence="10">
    <location>
        <begin position="341"/>
        <end position="364"/>
    </location>
</feature>
<evidence type="ECO:0000256" key="8">
    <source>
        <dbReference type="ARBA" id="ARBA00023204"/>
    </source>
</evidence>
<dbReference type="InterPro" id="IPR011701">
    <property type="entry name" value="MFS"/>
</dbReference>
<feature type="repeat" description="PPR" evidence="9">
    <location>
        <begin position="764"/>
        <end position="798"/>
    </location>
</feature>
<evidence type="ECO:0000313" key="12">
    <source>
        <dbReference type="EMBL" id="CAE7488608.1"/>
    </source>
</evidence>
<feature type="transmembrane region" description="Helical" evidence="10">
    <location>
        <begin position="313"/>
        <end position="335"/>
    </location>
</feature>
<dbReference type="FunFam" id="3.40.1170.60:FF:000003">
    <property type="entry name" value="DNA polymerase eta"/>
    <property type="match status" value="1"/>
</dbReference>
<evidence type="ECO:0000313" key="13">
    <source>
        <dbReference type="Proteomes" id="UP000604046"/>
    </source>
</evidence>
<dbReference type="OrthoDB" id="5723at2759"/>
<dbReference type="SUPFAM" id="SSF56672">
    <property type="entry name" value="DNA/RNA polymerases"/>
    <property type="match status" value="1"/>
</dbReference>
<keyword evidence="3" id="KW-0548">Nucleotidyltransferase</keyword>
<dbReference type="CDD" id="cd17325">
    <property type="entry name" value="MFS_MdtG_SLC18_like"/>
    <property type="match status" value="1"/>
</dbReference>
<name>A0A812SSR7_9DINO</name>
<evidence type="ECO:0000256" key="6">
    <source>
        <dbReference type="ARBA" id="ARBA00022763"/>
    </source>
</evidence>
<keyword evidence="2" id="KW-0808">Transferase</keyword>
<dbReference type="GO" id="GO:0046872">
    <property type="term" value="F:metal ion binding"/>
    <property type="evidence" value="ECO:0007669"/>
    <property type="project" value="UniProtKB-KW"/>
</dbReference>
<comment type="subcellular location">
    <subcellularLocation>
        <location evidence="1">Membrane</location>
        <topology evidence="1">Multi-pass membrane protein</topology>
    </subcellularLocation>
</comment>